<feature type="domain" description="Translation initiation factor 3 N-terminal" evidence="7">
    <location>
        <begin position="7"/>
        <end position="74"/>
    </location>
</feature>
<dbReference type="Pfam" id="PF05198">
    <property type="entry name" value="IF3_N"/>
    <property type="match status" value="1"/>
</dbReference>
<dbReference type="Proteomes" id="UP000178710">
    <property type="component" value="Unassembled WGS sequence"/>
</dbReference>
<evidence type="ECO:0000256" key="1">
    <source>
        <dbReference type="ARBA" id="ARBA00005439"/>
    </source>
</evidence>
<comment type="function">
    <text evidence="5">IF-3 binds to the 30S ribosomal subunit and shifts the equilibrium between 70S ribosomes and their 50S and 30S subunits in favor of the free subunits, thus enhancing the availability of 30S subunits on which protein synthesis initiation begins.</text>
</comment>
<dbReference type="InterPro" id="IPR019815">
    <property type="entry name" value="Translation_initiation_fac_3_C"/>
</dbReference>
<dbReference type="InterPro" id="IPR036787">
    <property type="entry name" value="T_IF-3_N_sf"/>
</dbReference>
<proteinExistence type="inferred from homology"/>
<dbReference type="AlphaFoldDB" id="A0A1G2KMG6"/>
<protein>
    <recommendedName>
        <fullName evidence="4 5">Translation initiation factor IF-3</fullName>
    </recommendedName>
</protein>
<dbReference type="PANTHER" id="PTHR10938">
    <property type="entry name" value="TRANSLATION INITIATION FACTOR IF-3"/>
    <property type="match status" value="1"/>
</dbReference>
<dbReference type="InterPro" id="IPR019814">
    <property type="entry name" value="Translation_initiation_fac_3_N"/>
</dbReference>
<dbReference type="EMBL" id="MHQK01000053">
    <property type="protein sequence ID" value="OHA00595.1"/>
    <property type="molecule type" value="Genomic_DNA"/>
</dbReference>
<sequence length="175" mass="20060">MQKRYRTNNYIRASELRVVTEDGKTLGILSLEQALTEAQNRGMDLIEIAPTARPPVAKIMDFGKFKYQEERSERGHRAKKSGGEMKGLRIGFKTGKHDLEVRAMQAKKFLERGNVVNVTMILRGREKAHQNLAREKFYEFLKFIPIPVTLDGDLRKMPKGFMGIIRKSQQAPTKP</sequence>
<accession>A0A1G2KMG6</accession>
<dbReference type="PROSITE" id="PS00938">
    <property type="entry name" value="IF3"/>
    <property type="match status" value="1"/>
</dbReference>
<evidence type="ECO:0000256" key="5">
    <source>
        <dbReference type="RuleBase" id="RU000646"/>
    </source>
</evidence>
<name>A0A1G2KMG6_9BACT</name>
<keyword evidence="3 5" id="KW-0648">Protein biosynthesis</keyword>
<dbReference type="InterPro" id="IPR036788">
    <property type="entry name" value="T_IF-3_C_sf"/>
</dbReference>
<keyword evidence="2 5" id="KW-0396">Initiation factor</keyword>
<gene>
    <name evidence="8" type="ORF">A3C12_01685</name>
</gene>
<dbReference type="InterPro" id="IPR001288">
    <property type="entry name" value="Translation_initiation_fac_3"/>
</dbReference>
<dbReference type="Gene3D" id="3.10.20.80">
    <property type="entry name" value="Translation initiation factor 3 (IF-3), N-terminal domain"/>
    <property type="match status" value="1"/>
</dbReference>
<evidence type="ECO:0000313" key="9">
    <source>
        <dbReference type="Proteomes" id="UP000178710"/>
    </source>
</evidence>
<evidence type="ECO:0000313" key="8">
    <source>
        <dbReference type="EMBL" id="OHA00595.1"/>
    </source>
</evidence>
<dbReference type="InterPro" id="IPR019813">
    <property type="entry name" value="Translation_initiation_fac3_CS"/>
</dbReference>
<reference evidence="8 9" key="1">
    <citation type="journal article" date="2016" name="Nat. Commun.">
        <title>Thousands of microbial genomes shed light on interconnected biogeochemical processes in an aquifer system.</title>
        <authorList>
            <person name="Anantharaman K."/>
            <person name="Brown C.T."/>
            <person name="Hug L.A."/>
            <person name="Sharon I."/>
            <person name="Castelle C.J."/>
            <person name="Probst A.J."/>
            <person name="Thomas B.C."/>
            <person name="Singh A."/>
            <person name="Wilkins M.J."/>
            <person name="Karaoz U."/>
            <person name="Brodie E.L."/>
            <person name="Williams K.H."/>
            <person name="Hubbard S.S."/>
            <person name="Banfield J.F."/>
        </authorList>
    </citation>
    <scope>NUCLEOTIDE SEQUENCE [LARGE SCALE GENOMIC DNA]</scope>
</reference>
<evidence type="ECO:0000256" key="4">
    <source>
        <dbReference type="NCBIfam" id="TIGR00168"/>
    </source>
</evidence>
<evidence type="ECO:0000256" key="2">
    <source>
        <dbReference type="ARBA" id="ARBA00022540"/>
    </source>
</evidence>
<evidence type="ECO:0000259" key="6">
    <source>
        <dbReference type="Pfam" id="PF00707"/>
    </source>
</evidence>
<dbReference type="GO" id="GO:0016020">
    <property type="term" value="C:membrane"/>
    <property type="evidence" value="ECO:0007669"/>
    <property type="project" value="TreeGrafter"/>
</dbReference>
<comment type="caution">
    <text evidence="8">The sequence shown here is derived from an EMBL/GenBank/DDBJ whole genome shotgun (WGS) entry which is preliminary data.</text>
</comment>
<dbReference type="GO" id="GO:0005829">
    <property type="term" value="C:cytosol"/>
    <property type="evidence" value="ECO:0007669"/>
    <property type="project" value="TreeGrafter"/>
</dbReference>
<comment type="similarity">
    <text evidence="1 5">Belongs to the IF-3 family.</text>
</comment>
<dbReference type="Gene3D" id="3.30.110.10">
    <property type="entry name" value="Translation initiation factor 3 (IF-3), C-terminal domain"/>
    <property type="match status" value="1"/>
</dbReference>
<dbReference type="GO" id="GO:0003743">
    <property type="term" value="F:translation initiation factor activity"/>
    <property type="evidence" value="ECO:0007669"/>
    <property type="project" value="UniProtKB-UniRule"/>
</dbReference>
<dbReference type="Pfam" id="PF00707">
    <property type="entry name" value="IF3_C"/>
    <property type="match status" value="1"/>
</dbReference>
<dbReference type="GO" id="GO:0043022">
    <property type="term" value="F:ribosome binding"/>
    <property type="evidence" value="ECO:0007669"/>
    <property type="project" value="TreeGrafter"/>
</dbReference>
<comment type="subunit">
    <text evidence="5">Monomer.</text>
</comment>
<dbReference type="SUPFAM" id="SSF54364">
    <property type="entry name" value="Translation initiation factor IF3, N-terminal domain"/>
    <property type="match status" value="1"/>
</dbReference>
<dbReference type="PANTHER" id="PTHR10938:SF0">
    <property type="entry name" value="TRANSLATION INITIATION FACTOR IF-3, MITOCHONDRIAL"/>
    <property type="match status" value="1"/>
</dbReference>
<feature type="domain" description="Translation initiation factor 3 C-terminal" evidence="6">
    <location>
        <begin position="84"/>
        <end position="142"/>
    </location>
</feature>
<evidence type="ECO:0000256" key="3">
    <source>
        <dbReference type="ARBA" id="ARBA00022917"/>
    </source>
</evidence>
<dbReference type="SUPFAM" id="SSF55200">
    <property type="entry name" value="Translation initiation factor IF3, C-terminal domain"/>
    <property type="match status" value="1"/>
</dbReference>
<dbReference type="GO" id="GO:0032790">
    <property type="term" value="P:ribosome disassembly"/>
    <property type="evidence" value="ECO:0007669"/>
    <property type="project" value="TreeGrafter"/>
</dbReference>
<comment type="subcellular location">
    <subcellularLocation>
        <location evidence="5">Cytoplasm</location>
    </subcellularLocation>
</comment>
<organism evidence="8 9">
    <name type="scientific">Candidatus Sungbacteria bacterium RIFCSPHIGHO2_02_FULL_49_20</name>
    <dbReference type="NCBI Taxonomy" id="1802272"/>
    <lineage>
        <taxon>Bacteria</taxon>
        <taxon>Candidatus Sungiibacteriota</taxon>
    </lineage>
</organism>
<evidence type="ECO:0000259" key="7">
    <source>
        <dbReference type="Pfam" id="PF05198"/>
    </source>
</evidence>
<dbReference type="NCBIfam" id="TIGR00168">
    <property type="entry name" value="infC"/>
    <property type="match status" value="1"/>
</dbReference>